<feature type="transmembrane region" description="Helical" evidence="10">
    <location>
        <begin position="359"/>
        <end position="378"/>
    </location>
</feature>
<dbReference type="OMA" id="AFGRYSM"/>
<dbReference type="AlphaFoldDB" id="A0A165I7G2"/>
<dbReference type="InterPro" id="IPR001248">
    <property type="entry name" value="Pur-cyt_permease"/>
</dbReference>
<evidence type="ECO:0000256" key="1">
    <source>
        <dbReference type="ARBA" id="ARBA00004141"/>
    </source>
</evidence>
<dbReference type="Proteomes" id="UP000076632">
    <property type="component" value="Unassembled WGS sequence"/>
</dbReference>
<feature type="transmembrane region" description="Helical" evidence="10">
    <location>
        <begin position="235"/>
        <end position="252"/>
    </location>
</feature>
<feature type="transmembrane region" description="Helical" evidence="10">
    <location>
        <begin position="167"/>
        <end position="186"/>
    </location>
</feature>
<feature type="transmembrane region" description="Helical" evidence="10">
    <location>
        <begin position="399"/>
        <end position="417"/>
    </location>
</feature>
<dbReference type="RefSeq" id="XP_018190048.1">
    <property type="nucleotide sequence ID" value="XM_018329758.1"/>
</dbReference>
<dbReference type="GO" id="GO:0005886">
    <property type="term" value="C:plasma membrane"/>
    <property type="evidence" value="ECO:0007669"/>
    <property type="project" value="TreeGrafter"/>
</dbReference>
<dbReference type="GO" id="GO:0022857">
    <property type="term" value="F:transmembrane transporter activity"/>
    <property type="evidence" value="ECO:0007669"/>
    <property type="project" value="InterPro"/>
</dbReference>
<proteinExistence type="inferred from homology"/>
<feature type="transmembrane region" description="Helical" evidence="10">
    <location>
        <begin position="206"/>
        <end position="228"/>
    </location>
</feature>
<dbReference type="GO" id="GO:0000329">
    <property type="term" value="C:fungal-type vacuole membrane"/>
    <property type="evidence" value="ECO:0007669"/>
    <property type="project" value="TreeGrafter"/>
</dbReference>
<feature type="transmembrane region" description="Helical" evidence="10">
    <location>
        <begin position="423"/>
        <end position="443"/>
    </location>
</feature>
<dbReference type="EMBL" id="KV407456">
    <property type="protein sequence ID" value="KZF24493.1"/>
    <property type="molecule type" value="Genomic_DNA"/>
</dbReference>
<keyword evidence="6 10" id="KW-1133">Transmembrane helix</keyword>
<dbReference type="STRING" id="1328760.A0A165I7G2"/>
<evidence type="ECO:0000256" key="7">
    <source>
        <dbReference type="ARBA" id="ARBA00023136"/>
    </source>
</evidence>
<dbReference type="FunCoup" id="A0A165I7G2">
    <property type="interactions" value="32"/>
</dbReference>
<evidence type="ECO:0000256" key="4">
    <source>
        <dbReference type="ARBA" id="ARBA00022553"/>
    </source>
</evidence>
<evidence type="ECO:0000256" key="10">
    <source>
        <dbReference type="SAM" id="Phobius"/>
    </source>
</evidence>
<feature type="transmembrane region" description="Helical" evidence="10">
    <location>
        <begin position="272"/>
        <end position="293"/>
    </location>
</feature>
<keyword evidence="12" id="KW-1185">Reference proteome</keyword>
<name>A0A165I7G2_XYLHT</name>
<dbReference type="Pfam" id="PF02133">
    <property type="entry name" value="Transp_cyt_pur"/>
    <property type="match status" value="1"/>
</dbReference>
<dbReference type="PIRSF" id="PIRSF002744">
    <property type="entry name" value="Pur-cyt_permease"/>
    <property type="match status" value="1"/>
</dbReference>
<comment type="subcellular location">
    <subcellularLocation>
        <location evidence="1">Membrane</location>
        <topology evidence="1">Multi-pass membrane protein</topology>
    </subcellularLocation>
</comment>
<feature type="compositionally biased region" description="Basic and acidic residues" evidence="9">
    <location>
        <begin position="9"/>
        <end position="21"/>
    </location>
</feature>
<feature type="transmembrane region" description="Helical" evidence="10">
    <location>
        <begin position="507"/>
        <end position="526"/>
    </location>
</feature>
<dbReference type="GeneID" id="28894895"/>
<keyword evidence="7 8" id="KW-0472">Membrane</keyword>
<feature type="compositionally biased region" description="Polar residues" evidence="9">
    <location>
        <begin position="37"/>
        <end position="46"/>
    </location>
</feature>
<feature type="transmembrane region" description="Helical" evidence="10">
    <location>
        <begin position="305"/>
        <end position="327"/>
    </location>
</feature>
<feature type="transmembrane region" description="Helical" evidence="10">
    <location>
        <begin position="122"/>
        <end position="146"/>
    </location>
</feature>
<evidence type="ECO:0000313" key="11">
    <source>
        <dbReference type="EMBL" id="KZF24493.1"/>
    </source>
</evidence>
<feature type="transmembrane region" description="Helical" evidence="10">
    <location>
        <begin position="96"/>
        <end position="116"/>
    </location>
</feature>
<reference evidence="11 12" key="1">
    <citation type="journal article" date="2016" name="Fungal Biol.">
        <title>The genome of Xylona heveae provides a window into fungal endophytism.</title>
        <authorList>
            <person name="Gazis R."/>
            <person name="Kuo A."/>
            <person name="Riley R."/>
            <person name="LaButti K."/>
            <person name="Lipzen A."/>
            <person name="Lin J."/>
            <person name="Amirebrahimi M."/>
            <person name="Hesse C.N."/>
            <person name="Spatafora J.W."/>
            <person name="Henrissat B."/>
            <person name="Hainaut M."/>
            <person name="Grigoriev I.V."/>
            <person name="Hibbett D.S."/>
        </authorList>
    </citation>
    <scope>NUCLEOTIDE SEQUENCE [LARGE SCALE GENOMIC DNA]</scope>
    <source>
        <strain evidence="11 12">TC161</strain>
    </source>
</reference>
<protein>
    <submittedName>
        <fullName evidence="11">Putative nucleoside transporter</fullName>
    </submittedName>
</protein>
<feature type="transmembrane region" description="Helical" evidence="10">
    <location>
        <begin position="468"/>
        <end position="492"/>
    </location>
</feature>
<dbReference type="FunFam" id="1.10.4160.10:FF:000002">
    <property type="entry name" value="Purine-cytosine permease fcyB"/>
    <property type="match status" value="1"/>
</dbReference>
<keyword evidence="5 10" id="KW-0812">Transmembrane</keyword>
<evidence type="ECO:0000256" key="2">
    <source>
        <dbReference type="ARBA" id="ARBA00008974"/>
    </source>
</evidence>
<organism evidence="11 12">
    <name type="scientific">Xylona heveae (strain CBS 132557 / TC161)</name>
    <dbReference type="NCBI Taxonomy" id="1328760"/>
    <lineage>
        <taxon>Eukaryota</taxon>
        <taxon>Fungi</taxon>
        <taxon>Dikarya</taxon>
        <taxon>Ascomycota</taxon>
        <taxon>Pezizomycotina</taxon>
        <taxon>Xylonomycetes</taxon>
        <taxon>Xylonales</taxon>
        <taxon>Xylonaceae</taxon>
        <taxon>Xylona</taxon>
    </lineage>
</organism>
<sequence length="533" mass="58369">MATIPHTQADIEKGTAPHDPIDVGDGPSISKDVKNDVTATGSSEEPASSPRFAERFHWYTQQFEKQLVLYNLEARGIQRVEDHERHGTSSLGYMQIILFWISINLAANNITLGMLASQTFTLSFLDSAMCAVFGAIVGSLPVAYIATFGPISGNRTMIFARYAMGWWPSKLIVILNLIVSLGYSLIDCVVAGQILSAVSPNGSLPVLSGIIIVAVITWVITTFGYEVFHYYERYAWFPQVMVYCILAGVAGPKFDTSLPSQGDSLTIIGNRISWFSLALSAAITYGGGAADYFVYYPETTPRWKVFFMSMIGLTFSFSFALLLGIGLGSGASTDQSWQSAYNTSQGALIVSGFGPLGDFGKFCGVIVALGLIGNLVAPTYSSGVDFQILGRYAEKIPRVIWNTIGVIIYTVCALAGRNSLSDIFTNFLALMGYWVAIWVAIMFEEHFIFRRKRGYSWESWNDSSKLPIGIAALIAFLIGWAGAIICMAQVWYIGPIAARIGDYGGDIGNYVGFSWAALVYPPMRWYELKKTGR</sequence>
<dbReference type="PANTHER" id="PTHR31806">
    <property type="entry name" value="PURINE-CYTOSINE PERMEASE FCY2-RELATED"/>
    <property type="match status" value="1"/>
</dbReference>
<dbReference type="InterPro" id="IPR026030">
    <property type="entry name" value="Pur-cyt_permease_Fcy2/21/22"/>
</dbReference>
<evidence type="ECO:0000256" key="8">
    <source>
        <dbReference type="PIRNR" id="PIRNR002744"/>
    </source>
</evidence>
<keyword evidence="4" id="KW-0597">Phosphoprotein</keyword>
<evidence type="ECO:0000256" key="9">
    <source>
        <dbReference type="SAM" id="MobiDB-lite"/>
    </source>
</evidence>
<evidence type="ECO:0000256" key="6">
    <source>
        <dbReference type="ARBA" id="ARBA00022989"/>
    </source>
</evidence>
<keyword evidence="3 8" id="KW-0813">Transport</keyword>
<dbReference type="PANTHER" id="PTHR31806:SF8">
    <property type="entry name" value="TRANSPORTER, PUTATIVE (AFU_ORTHOLOGUE AFUA_2G03000)-RELATED"/>
    <property type="match status" value="1"/>
</dbReference>
<evidence type="ECO:0000256" key="5">
    <source>
        <dbReference type="ARBA" id="ARBA00022692"/>
    </source>
</evidence>
<gene>
    <name evidence="11" type="ORF">L228DRAFT_208415</name>
</gene>
<accession>A0A165I7G2</accession>
<dbReference type="InParanoid" id="A0A165I7G2"/>
<dbReference type="Gene3D" id="1.10.4160.10">
    <property type="entry name" value="Hydantoin permease"/>
    <property type="match status" value="1"/>
</dbReference>
<feature type="region of interest" description="Disordered" evidence="9">
    <location>
        <begin position="1"/>
        <end position="49"/>
    </location>
</feature>
<dbReference type="GO" id="GO:0015851">
    <property type="term" value="P:nucleobase transport"/>
    <property type="evidence" value="ECO:0007669"/>
    <property type="project" value="UniProtKB-ARBA"/>
</dbReference>
<dbReference type="OrthoDB" id="5428495at2759"/>
<evidence type="ECO:0000313" key="12">
    <source>
        <dbReference type="Proteomes" id="UP000076632"/>
    </source>
</evidence>
<comment type="similarity">
    <text evidence="2 8">Belongs to the purine-cytosine permease (2.A.39) family.</text>
</comment>
<evidence type="ECO:0000256" key="3">
    <source>
        <dbReference type="ARBA" id="ARBA00022448"/>
    </source>
</evidence>